<evidence type="ECO:0000313" key="1">
    <source>
        <dbReference type="EMBL" id="KAH7939924.1"/>
    </source>
</evidence>
<sequence length="188" mass="20660">MVNAIDRDGKPAQNYRGFAEGINLFDNGNVGKALCQSMNGVCSLKAVIRSSQTVTLFYSTQLDFGSSFTARCNCKAGQSSMSSHACALLMKVVEATYKGITGSSSTDRACRWNAATQKIVTSGTLEDVYSHSRKPTLHLQLSTRQEMEANFREFSLDLDKMKGTLLCSVLEPPNKLEEVKATERVRNK</sequence>
<gene>
    <name evidence="1" type="ORF">HPB52_019386</name>
</gene>
<keyword evidence="2" id="KW-1185">Reference proteome</keyword>
<organism evidence="1 2">
    <name type="scientific">Rhipicephalus sanguineus</name>
    <name type="common">Brown dog tick</name>
    <name type="synonym">Ixodes sanguineus</name>
    <dbReference type="NCBI Taxonomy" id="34632"/>
    <lineage>
        <taxon>Eukaryota</taxon>
        <taxon>Metazoa</taxon>
        <taxon>Ecdysozoa</taxon>
        <taxon>Arthropoda</taxon>
        <taxon>Chelicerata</taxon>
        <taxon>Arachnida</taxon>
        <taxon>Acari</taxon>
        <taxon>Parasitiformes</taxon>
        <taxon>Ixodida</taxon>
        <taxon>Ixodoidea</taxon>
        <taxon>Ixodidae</taxon>
        <taxon>Rhipicephalinae</taxon>
        <taxon>Rhipicephalus</taxon>
        <taxon>Rhipicephalus</taxon>
    </lineage>
</organism>
<reference evidence="1" key="2">
    <citation type="submission" date="2021-09" db="EMBL/GenBank/DDBJ databases">
        <authorList>
            <person name="Jia N."/>
            <person name="Wang J."/>
            <person name="Shi W."/>
            <person name="Du L."/>
            <person name="Sun Y."/>
            <person name="Zhan W."/>
            <person name="Jiang J."/>
            <person name="Wang Q."/>
            <person name="Zhang B."/>
            <person name="Ji P."/>
            <person name="Sakyi L.B."/>
            <person name="Cui X."/>
            <person name="Yuan T."/>
            <person name="Jiang B."/>
            <person name="Yang W."/>
            <person name="Lam T.T.-Y."/>
            <person name="Chang Q."/>
            <person name="Ding S."/>
            <person name="Wang X."/>
            <person name="Zhu J."/>
            <person name="Ruan X."/>
            <person name="Zhao L."/>
            <person name="Wei J."/>
            <person name="Que T."/>
            <person name="Du C."/>
            <person name="Cheng J."/>
            <person name="Dai P."/>
            <person name="Han X."/>
            <person name="Huang E."/>
            <person name="Gao Y."/>
            <person name="Liu J."/>
            <person name="Shao H."/>
            <person name="Ye R."/>
            <person name="Li L."/>
            <person name="Wei W."/>
            <person name="Wang X."/>
            <person name="Wang C."/>
            <person name="Huo Q."/>
            <person name="Li W."/>
            <person name="Guo W."/>
            <person name="Chen H."/>
            <person name="Chen S."/>
            <person name="Zhou L."/>
            <person name="Zhou L."/>
            <person name="Ni X."/>
            <person name="Tian J."/>
            <person name="Zhou Y."/>
            <person name="Sheng Y."/>
            <person name="Liu T."/>
            <person name="Pan Y."/>
            <person name="Xia L."/>
            <person name="Li J."/>
            <person name="Zhao F."/>
            <person name="Cao W."/>
        </authorList>
    </citation>
    <scope>NUCLEOTIDE SEQUENCE</scope>
    <source>
        <strain evidence="1">Rsan-2018</strain>
        <tissue evidence="1">Larvae</tissue>
    </source>
</reference>
<name>A0A9D4SPJ2_RHISA</name>
<dbReference type="EMBL" id="JABSTV010001254">
    <property type="protein sequence ID" value="KAH7939924.1"/>
    <property type="molecule type" value="Genomic_DNA"/>
</dbReference>
<proteinExistence type="predicted"/>
<evidence type="ECO:0000313" key="2">
    <source>
        <dbReference type="Proteomes" id="UP000821837"/>
    </source>
</evidence>
<comment type="caution">
    <text evidence="1">The sequence shown here is derived from an EMBL/GenBank/DDBJ whole genome shotgun (WGS) entry which is preliminary data.</text>
</comment>
<dbReference type="AlphaFoldDB" id="A0A9D4SPJ2"/>
<dbReference type="Proteomes" id="UP000821837">
    <property type="component" value="Chromosome 8"/>
</dbReference>
<evidence type="ECO:0008006" key="3">
    <source>
        <dbReference type="Google" id="ProtNLM"/>
    </source>
</evidence>
<accession>A0A9D4SPJ2</accession>
<reference evidence="1" key="1">
    <citation type="journal article" date="2020" name="Cell">
        <title>Large-Scale Comparative Analyses of Tick Genomes Elucidate Their Genetic Diversity and Vector Capacities.</title>
        <authorList>
            <consortium name="Tick Genome and Microbiome Consortium (TIGMIC)"/>
            <person name="Jia N."/>
            <person name="Wang J."/>
            <person name="Shi W."/>
            <person name="Du L."/>
            <person name="Sun Y."/>
            <person name="Zhan W."/>
            <person name="Jiang J.F."/>
            <person name="Wang Q."/>
            <person name="Zhang B."/>
            <person name="Ji P."/>
            <person name="Bell-Sakyi L."/>
            <person name="Cui X.M."/>
            <person name="Yuan T.T."/>
            <person name="Jiang B.G."/>
            <person name="Yang W.F."/>
            <person name="Lam T.T."/>
            <person name="Chang Q.C."/>
            <person name="Ding S.J."/>
            <person name="Wang X.J."/>
            <person name="Zhu J.G."/>
            <person name="Ruan X.D."/>
            <person name="Zhao L."/>
            <person name="Wei J.T."/>
            <person name="Ye R.Z."/>
            <person name="Que T.C."/>
            <person name="Du C.H."/>
            <person name="Zhou Y.H."/>
            <person name="Cheng J.X."/>
            <person name="Dai P.F."/>
            <person name="Guo W.B."/>
            <person name="Han X.H."/>
            <person name="Huang E.J."/>
            <person name="Li L.F."/>
            <person name="Wei W."/>
            <person name="Gao Y.C."/>
            <person name="Liu J.Z."/>
            <person name="Shao H.Z."/>
            <person name="Wang X."/>
            <person name="Wang C.C."/>
            <person name="Yang T.C."/>
            <person name="Huo Q.B."/>
            <person name="Li W."/>
            <person name="Chen H.Y."/>
            <person name="Chen S.E."/>
            <person name="Zhou L.G."/>
            <person name="Ni X.B."/>
            <person name="Tian J.H."/>
            <person name="Sheng Y."/>
            <person name="Liu T."/>
            <person name="Pan Y.S."/>
            <person name="Xia L.Y."/>
            <person name="Li J."/>
            <person name="Zhao F."/>
            <person name="Cao W.C."/>
        </authorList>
    </citation>
    <scope>NUCLEOTIDE SEQUENCE</scope>
    <source>
        <strain evidence="1">Rsan-2018</strain>
    </source>
</reference>
<protein>
    <recommendedName>
        <fullName evidence="3">SWIM-type domain-containing protein</fullName>
    </recommendedName>
</protein>